<comment type="caution">
    <text evidence="4">The sequence shown here is derived from an EMBL/GenBank/DDBJ whole genome shotgun (WGS) entry which is preliminary data.</text>
</comment>
<dbReference type="InterPro" id="IPR002104">
    <property type="entry name" value="Integrase_catalytic"/>
</dbReference>
<feature type="compositionally biased region" description="Basic and acidic residues" evidence="2">
    <location>
        <begin position="34"/>
        <end position="43"/>
    </location>
</feature>
<organism evidence="4 5">
    <name type="scientific">Ruminococcus bicirculans</name>
    <name type="common">ex Wegman et al. 2014</name>
    <dbReference type="NCBI Taxonomy" id="1160721"/>
    <lineage>
        <taxon>Bacteria</taxon>
        <taxon>Bacillati</taxon>
        <taxon>Bacillota</taxon>
        <taxon>Clostridia</taxon>
        <taxon>Eubacteriales</taxon>
        <taxon>Oscillospiraceae</taxon>
        <taxon>Ruminococcus</taxon>
    </lineage>
</organism>
<dbReference type="Proteomes" id="UP001211421">
    <property type="component" value="Unassembled WGS sequence"/>
</dbReference>
<evidence type="ECO:0000313" key="4">
    <source>
        <dbReference type="EMBL" id="MDB8741058.1"/>
    </source>
</evidence>
<dbReference type="PROSITE" id="PS51898">
    <property type="entry name" value="TYR_RECOMBINASE"/>
    <property type="match status" value="1"/>
</dbReference>
<feature type="region of interest" description="Disordered" evidence="2">
    <location>
        <begin position="34"/>
        <end position="64"/>
    </location>
</feature>
<protein>
    <submittedName>
        <fullName evidence="4">Tyrosine-type recombinase/integrase</fullName>
    </submittedName>
</protein>
<name>A0AAW6DVP7_9FIRM</name>
<dbReference type="EMBL" id="JAQMLS010000002">
    <property type="protein sequence ID" value="MDB8741058.1"/>
    <property type="molecule type" value="Genomic_DNA"/>
</dbReference>
<dbReference type="Gene3D" id="1.10.443.10">
    <property type="entry name" value="Intergrase catalytic core"/>
    <property type="match status" value="1"/>
</dbReference>
<evidence type="ECO:0000313" key="5">
    <source>
        <dbReference type="Proteomes" id="UP001211421"/>
    </source>
</evidence>
<dbReference type="Pfam" id="PF00589">
    <property type="entry name" value="Phage_integrase"/>
    <property type="match status" value="1"/>
</dbReference>
<dbReference type="InterPro" id="IPR011010">
    <property type="entry name" value="DNA_brk_join_enz"/>
</dbReference>
<dbReference type="GO" id="GO:0006310">
    <property type="term" value="P:DNA recombination"/>
    <property type="evidence" value="ECO:0007669"/>
    <property type="project" value="UniProtKB-KW"/>
</dbReference>
<dbReference type="RefSeq" id="WP_117939748.1">
    <property type="nucleotide sequence ID" value="NZ_DAVZMI010000075.1"/>
</dbReference>
<reference evidence="4" key="1">
    <citation type="submission" date="2023-01" db="EMBL/GenBank/DDBJ databases">
        <title>Human gut microbiome strain richness.</title>
        <authorList>
            <person name="Chen-Liaw A."/>
        </authorList>
    </citation>
    <scope>NUCLEOTIDE SEQUENCE</scope>
    <source>
        <strain evidence="4">D59st1_B8_D59t2_181005</strain>
    </source>
</reference>
<gene>
    <name evidence="4" type="ORF">PNV70_03120</name>
</gene>
<keyword evidence="1" id="KW-0233">DNA recombination</keyword>
<dbReference type="SUPFAM" id="SSF56349">
    <property type="entry name" value="DNA breaking-rejoining enzymes"/>
    <property type="match status" value="1"/>
</dbReference>
<dbReference type="InterPro" id="IPR013762">
    <property type="entry name" value="Integrase-like_cat_sf"/>
</dbReference>
<proteinExistence type="predicted"/>
<dbReference type="AlphaFoldDB" id="A0AAW6DVP7"/>
<feature type="domain" description="Tyr recombinase" evidence="3">
    <location>
        <begin position="53"/>
        <end position="250"/>
    </location>
</feature>
<evidence type="ECO:0000259" key="3">
    <source>
        <dbReference type="PROSITE" id="PS51898"/>
    </source>
</evidence>
<sequence>MRHYKIKHAQQVFSGSTAPKLECNVIDIGDAVKPKRPEIEKRPRNNSPYTSHGKPKATPGDPIRDMADIQKAKEFLLNNGKTRRIRLRNYMFFTLGISTGLRGGDLVKIKIGDVITEGGRFKSYISLFEEKTSKHNNPKLNSSCREAIKTYLDYIGDYSLEDYLFKSEKGGCLDQSQIYRIIHSLQTDLGLPYHLSAHSLRKTFGYWTIKMHPDDSRALVTLQRMLNHDSPETTLIYCGITQDDKDAFYDDMDTLFDEATTI</sequence>
<accession>A0AAW6DVP7</accession>
<evidence type="ECO:0000256" key="1">
    <source>
        <dbReference type="ARBA" id="ARBA00023172"/>
    </source>
</evidence>
<evidence type="ECO:0000256" key="2">
    <source>
        <dbReference type="SAM" id="MobiDB-lite"/>
    </source>
</evidence>
<dbReference type="GO" id="GO:0015074">
    <property type="term" value="P:DNA integration"/>
    <property type="evidence" value="ECO:0007669"/>
    <property type="project" value="InterPro"/>
</dbReference>
<dbReference type="GO" id="GO:0003677">
    <property type="term" value="F:DNA binding"/>
    <property type="evidence" value="ECO:0007669"/>
    <property type="project" value="InterPro"/>
</dbReference>